<feature type="chain" id="PRO_5046153173" evidence="1">
    <location>
        <begin position="37"/>
        <end position="237"/>
    </location>
</feature>
<comment type="caution">
    <text evidence="2">The sequence shown here is derived from an EMBL/GenBank/DDBJ whole genome shotgun (WGS) entry which is preliminary data.</text>
</comment>
<accession>A0ABT1QM93</accession>
<dbReference type="RefSeq" id="WP_255910911.1">
    <property type="nucleotide sequence ID" value="NZ_JANFQO010000002.1"/>
</dbReference>
<name>A0ABT1QM93_9GAMM</name>
<evidence type="ECO:0000313" key="3">
    <source>
        <dbReference type="Proteomes" id="UP001165498"/>
    </source>
</evidence>
<keyword evidence="3" id="KW-1185">Reference proteome</keyword>
<reference evidence="2" key="1">
    <citation type="submission" date="2022-07" db="EMBL/GenBank/DDBJ databases">
        <title>Tahibacter sp., a new gammaproteobacterium isolated from the silt sample collected at pig farm.</title>
        <authorList>
            <person name="Chen H."/>
        </authorList>
    </citation>
    <scope>NUCLEOTIDE SEQUENCE</scope>
    <source>
        <strain evidence="2">P2K</strain>
    </source>
</reference>
<keyword evidence="1" id="KW-0732">Signal</keyword>
<proteinExistence type="predicted"/>
<sequence>MSSPDRRRGGLSSSLRRGAGTAAALLLLAGMSSPQAQTVVPNAHLDTALTPWASFVSAAPDPAGSGNAPLWQAAPDVDGNPASGSSLIHIATTVPAANAASGIAQCFDFAGGPAPVSFVNYGMAFRLPAGTPADGAVAATVEVRLFSAAGCNGFIAGGTQGQSLSAPGVVAGSWNRLADSGFVPPGAPVTAASVQIRGYLRQTGAPASQAGYAVDLDHFLLVLNSTTPVELLQFSVD</sequence>
<gene>
    <name evidence="2" type="ORF">NM961_02495</name>
</gene>
<dbReference type="EMBL" id="JANFQO010000002">
    <property type="protein sequence ID" value="MCQ4163572.1"/>
    <property type="molecule type" value="Genomic_DNA"/>
</dbReference>
<evidence type="ECO:0000256" key="1">
    <source>
        <dbReference type="SAM" id="SignalP"/>
    </source>
</evidence>
<evidence type="ECO:0000313" key="2">
    <source>
        <dbReference type="EMBL" id="MCQ4163572.1"/>
    </source>
</evidence>
<dbReference type="Proteomes" id="UP001165498">
    <property type="component" value="Unassembled WGS sequence"/>
</dbReference>
<feature type="signal peptide" evidence="1">
    <location>
        <begin position="1"/>
        <end position="36"/>
    </location>
</feature>
<organism evidence="2 3">
    <name type="scientific">Tahibacter harae</name>
    <dbReference type="NCBI Taxonomy" id="2963937"/>
    <lineage>
        <taxon>Bacteria</taxon>
        <taxon>Pseudomonadati</taxon>
        <taxon>Pseudomonadota</taxon>
        <taxon>Gammaproteobacteria</taxon>
        <taxon>Lysobacterales</taxon>
        <taxon>Rhodanobacteraceae</taxon>
        <taxon>Tahibacter</taxon>
    </lineage>
</organism>
<protein>
    <submittedName>
        <fullName evidence="2">Uncharacterized protein</fullName>
    </submittedName>
</protein>